<dbReference type="Gene3D" id="6.10.340.10">
    <property type="match status" value="1"/>
</dbReference>
<evidence type="ECO:0000256" key="7">
    <source>
        <dbReference type="ARBA" id="ARBA00022692"/>
    </source>
</evidence>
<accession>A0ABX3HDD6</accession>
<dbReference type="CDD" id="cd00075">
    <property type="entry name" value="HATPase"/>
    <property type="match status" value="1"/>
</dbReference>
<comment type="catalytic activity">
    <reaction evidence="1">
        <text>ATP + protein L-histidine = ADP + protein N-phospho-L-histidine.</text>
        <dbReference type="EC" id="2.7.13.3"/>
    </reaction>
</comment>
<evidence type="ECO:0000313" key="18">
    <source>
        <dbReference type="EMBL" id="OMD47131.1"/>
    </source>
</evidence>
<dbReference type="InterPro" id="IPR003660">
    <property type="entry name" value="HAMP_dom"/>
</dbReference>
<evidence type="ECO:0000259" key="17">
    <source>
        <dbReference type="PROSITE" id="PS50885"/>
    </source>
</evidence>
<dbReference type="Pfam" id="PF02518">
    <property type="entry name" value="HATPase_c"/>
    <property type="match status" value="1"/>
</dbReference>
<protein>
    <recommendedName>
        <fullName evidence="3">histidine kinase</fullName>
        <ecNumber evidence="3">2.7.13.3</ecNumber>
    </recommendedName>
</protein>
<dbReference type="Pfam" id="PF00512">
    <property type="entry name" value="HisKA"/>
    <property type="match status" value="1"/>
</dbReference>
<evidence type="ECO:0000256" key="5">
    <source>
        <dbReference type="ARBA" id="ARBA00022553"/>
    </source>
</evidence>
<keyword evidence="5" id="KW-0597">Phosphoprotein</keyword>
<dbReference type="SMART" id="SM00388">
    <property type="entry name" value="HisKA"/>
    <property type="match status" value="1"/>
</dbReference>
<dbReference type="InterPro" id="IPR036890">
    <property type="entry name" value="HATPase_C_sf"/>
</dbReference>
<proteinExistence type="predicted"/>
<feature type="transmembrane region" description="Helical" evidence="15">
    <location>
        <begin position="7"/>
        <end position="27"/>
    </location>
</feature>
<keyword evidence="13 15" id="KW-0472">Membrane</keyword>
<dbReference type="SMART" id="SM00387">
    <property type="entry name" value="HATPase_c"/>
    <property type="match status" value="1"/>
</dbReference>
<dbReference type="InterPro" id="IPR036097">
    <property type="entry name" value="HisK_dim/P_sf"/>
</dbReference>
<evidence type="ECO:0000256" key="2">
    <source>
        <dbReference type="ARBA" id="ARBA00004651"/>
    </source>
</evidence>
<dbReference type="PROSITE" id="PS50885">
    <property type="entry name" value="HAMP"/>
    <property type="match status" value="1"/>
</dbReference>
<organism evidence="18 19">
    <name type="scientific">Paenibacillus borealis</name>
    <dbReference type="NCBI Taxonomy" id="160799"/>
    <lineage>
        <taxon>Bacteria</taxon>
        <taxon>Bacillati</taxon>
        <taxon>Bacillota</taxon>
        <taxon>Bacilli</taxon>
        <taxon>Bacillales</taxon>
        <taxon>Paenibacillaceae</taxon>
        <taxon>Paenibacillus</taxon>
    </lineage>
</organism>
<dbReference type="SMART" id="SM00304">
    <property type="entry name" value="HAMP"/>
    <property type="match status" value="1"/>
</dbReference>
<keyword evidence="11 15" id="KW-1133">Transmembrane helix</keyword>
<evidence type="ECO:0000256" key="10">
    <source>
        <dbReference type="ARBA" id="ARBA00022840"/>
    </source>
</evidence>
<feature type="domain" description="HAMP" evidence="17">
    <location>
        <begin position="61"/>
        <end position="115"/>
    </location>
</feature>
<dbReference type="InterPro" id="IPR005467">
    <property type="entry name" value="His_kinase_dom"/>
</dbReference>
<dbReference type="CDD" id="cd06225">
    <property type="entry name" value="HAMP"/>
    <property type="match status" value="1"/>
</dbReference>
<keyword evidence="10" id="KW-0067">ATP-binding</keyword>
<dbReference type="GO" id="GO:0016301">
    <property type="term" value="F:kinase activity"/>
    <property type="evidence" value="ECO:0007669"/>
    <property type="project" value="UniProtKB-KW"/>
</dbReference>
<dbReference type="Pfam" id="PF00672">
    <property type="entry name" value="HAMP"/>
    <property type="match status" value="1"/>
</dbReference>
<dbReference type="PANTHER" id="PTHR45528">
    <property type="entry name" value="SENSOR HISTIDINE KINASE CPXA"/>
    <property type="match status" value="1"/>
</dbReference>
<keyword evidence="8" id="KW-0547">Nucleotide-binding</keyword>
<keyword evidence="12" id="KW-0902">Two-component regulatory system</keyword>
<evidence type="ECO:0000313" key="19">
    <source>
        <dbReference type="Proteomes" id="UP000187412"/>
    </source>
</evidence>
<feature type="domain" description="Histidine kinase" evidence="16">
    <location>
        <begin position="130"/>
        <end position="344"/>
    </location>
</feature>
<dbReference type="InterPro" id="IPR004358">
    <property type="entry name" value="Sig_transdc_His_kin-like_C"/>
</dbReference>
<evidence type="ECO:0000259" key="16">
    <source>
        <dbReference type="PROSITE" id="PS50109"/>
    </source>
</evidence>
<dbReference type="PRINTS" id="PR00344">
    <property type="entry name" value="BCTRLSENSOR"/>
</dbReference>
<dbReference type="Gene3D" id="1.10.287.130">
    <property type="match status" value="1"/>
</dbReference>
<dbReference type="InterPro" id="IPR050398">
    <property type="entry name" value="HssS/ArlS-like"/>
</dbReference>
<keyword evidence="7 15" id="KW-0812">Transmembrane</keyword>
<evidence type="ECO:0000256" key="12">
    <source>
        <dbReference type="ARBA" id="ARBA00023012"/>
    </source>
</evidence>
<evidence type="ECO:0000256" key="11">
    <source>
        <dbReference type="ARBA" id="ARBA00022989"/>
    </source>
</evidence>
<evidence type="ECO:0000256" key="4">
    <source>
        <dbReference type="ARBA" id="ARBA00022475"/>
    </source>
</evidence>
<keyword evidence="6" id="KW-0808">Transferase</keyword>
<feature type="transmembrane region" description="Helical" evidence="15">
    <location>
        <begin position="39"/>
        <end position="58"/>
    </location>
</feature>
<keyword evidence="4" id="KW-1003">Cell membrane</keyword>
<dbReference type="SUPFAM" id="SSF47384">
    <property type="entry name" value="Homodimeric domain of signal transducing histidine kinase"/>
    <property type="match status" value="1"/>
</dbReference>
<keyword evidence="9 18" id="KW-0418">Kinase</keyword>
<dbReference type="PANTHER" id="PTHR45528:SF1">
    <property type="entry name" value="SENSOR HISTIDINE KINASE CPXA"/>
    <property type="match status" value="1"/>
</dbReference>
<dbReference type="InterPro" id="IPR003594">
    <property type="entry name" value="HATPase_dom"/>
</dbReference>
<dbReference type="EC" id="2.7.13.3" evidence="3"/>
<feature type="coiled-coil region" evidence="14">
    <location>
        <begin position="103"/>
        <end position="130"/>
    </location>
</feature>
<evidence type="ECO:0000256" key="3">
    <source>
        <dbReference type="ARBA" id="ARBA00012438"/>
    </source>
</evidence>
<dbReference type="Proteomes" id="UP000187412">
    <property type="component" value="Unassembled WGS sequence"/>
</dbReference>
<comment type="caution">
    <text evidence="18">The sequence shown here is derived from an EMBL/GenBank/DDBJ whole genome shotgun (WGS) entry which is preliminary data.</text>
</comment>
<evidence type="ECO:0000256" key="15">
    <source>
        <dbReference type="SAM" id="Phobius"/>
    </source>
</evidence>
<evidence type="ECO:0000256" key="9">
    <source>
        <dbReference type="ARBA" id="ARBA00022777"/>
    </source>
</evidence>
<evidence type="ECO:0000256" key="6">
    <source>
        <dbReference type="ARBA" id="ARBA00022679"/>
    </source>
</evidence>
<gene>
    <name evidence="18" type="ORF">BSK56_14760</name>
</gene>
<dbReference type="EMBL" id="MPTB01000017">
    <property type="protein sequence ID" value="OMD47131.1"/>
    <property type="molecule type" value="Genomic_DNA"/>
</dbReference>
<evidence type="ECO:0000256" key="14">
    <source>
        <dbReference type="SAM" id="Coils"/>
    </source>
</evidence>
<name>A0ABX3HDD6_PAEBO</name>
<keyword evidence="14" id="KW-0175">Coiled coil</keyword>
<dbReference type="CDD" id="cd00082">
    <property type="entry name" value="HisKA"/>
    <property type="match status" value="1"/>
</dbReference>
<evidence type="ECO:0000256" key="13">
    <source>
        <dbReference type="ARBA" id="ARBA00023136"/>
    </source>
</evidence>
<reference evidence="18 19" key="1">
    <citation type="submission" date="2016-10" db="EMBL/GenBank/DDBJ databases">
        <title>Paenibacillus species isolates.</title>
        <authorList>
            <person name="Beno S.M."/>
        </authorList>
    </citation>
    <scope>NUCLEOTIDE SEQUENCE [LARGE SCALE GENOMIC DNA]</scope>
    <source>
        <strain evidence="18 19">FSL H7-0744</strain>
    </source>
</reference>
<dbReference type="InterPro" id="IPR003661">
    <property type="entry name" value="HisK_dim/P_dom"/>
</dbReference>
<evidence type="ECO:0000256" key="1">
    <source>
        <dbReference type="ARBA" id="ARBA00000085"/>
    </source>
</evidence>
<comment type="subcellular location">
    <subcellularLocation>
        <location evidence="2">Cell membrane</location>
        <topology evidence="2">Multi-pass membrane protein</topology>
    </subcellularLocation>
</comment>
<keyword evidence="19" id="KW-1185">Reference proteome</keyword>
<sequence length="344" mass="39129">MSRLVKSYILFACTLAVVGISFLIMAIDVEQETITVSVQWLLLLLVLFGLNVLIYSVWTARRITRPLEQIAGAIREMRLRKFHKRLDIQTGDSDEFAQVQMYFNDLAESLQRTEAENRRLQLSKQRMLVDLSHDLKTPITTIQGYAKALQLGMADNEEKREQYLQLIYNKSQLVTSLIDDIFHLSKLDSPDFPVSVEPGDIAELLREAAADYYQQFEDKQFMLHVEIPSREVLVSYDTNLMRRAIANLLSNALRYNPPGTEVTLRLEQSEDVVRLAVIDNGVGISDELKAVIFDPFVRGDASRKRDGGSGLGLSIAKQMMVRQGGELNLDNRPGRTAFELVLYR</sequence>
<dbReference type="PROSITE" id="PS50109">
    <property type="entry name" value="HIS_KIN"/>
    <property type="match status" value="1"/>
</dbReference>
<evidence type="ECO:0000256" key="8">
    <source>
        <dbReference type="ARBA" id="ARBA00022741"/>
    </source>
</evidence>
<dbReference type="Gene3D" id="3.30.565.10">
    <property type="entry name" value="Histidine kinase-like ATPase, C-terminal domain"/>
    <property type="match status" value="1"/>
</dbReference>
<dbReference type="SUPFAM" id="SSF55874">
    <property type="entry name" value="ATPase domain of HSP90 chaperone/DNA topoisomerase II/histidine kinase"/>
    <property type="match status" value="1"/>
</dbReference>